<organism evidence="5 6">
    <name type="scientific">Lobosporangium transversale</name>
    <dbReference type="NCBI Taxonomy" id="64571"/>
    <lineage>
        <taxon>Eukaryota</taxon>
        <taxon>Fungi</taxon>
        <taxon>Fungi incertae sedis</taxon>
        <taxon>Mucoromycota</taxon>
        <taxon>Mortierellomycotina</taxon>
        <taxon>Mortierellomycetes</taxon>
        <taxon>Mortierellales</taxon>
        <taxon>Mortierellaceae</taxon>
        <taxon>Lobosporangium</taxon>
    </lineage>
</organism>
<evidence type="ECO:0000256" key="3">
    <source>
        <dbReference type="ARBA" id="ARBA00022525"/>
    </source>
</evidence>
<accession>A0A1Y2GXG0</accession>
<dbReference type="InParanoid" id="A0A1Y2GXG0"/>
<name>A0A1Y2GXG0_9FUNG</name>
<gene>
    <name evidence="5" type="ORF">BCR41DRAFT_367956</name>
</gene>
<dbReference type="EMBL" id="MCFF01000005">
    <property type="protein sequence ID" value="ORZ26967.1"/>
    <property type="molecule type" value="Genomic_DNA"/>
</dbReference>
<dbReference type="OrthoDB" id="2445205at2759"/>
<dbReference type="GO" id="GO:0005576">
    <property type="term" value="C:extracellular region"/>
    <property type="evidence" value="ECO:0007669"/>
    <property type="project" value="UniProtKB-SubCell"/>
</dbReference>
<evidence type="ECO:0000256" key="1">
    <source>
        <dbReference type="ARBA" id="ARBA00004340"/>
    </source>
</evidence>
<evidence type="ECO:0000256" key="2">
    <source>
        <dbReference type="ARBA" id="ARBA00004613"/>
    </source>
</evidence>
<feature type="domain" description="Crinkler effector protein N-terminal" evidence="4">
    <location>
        <begin position="5"/>
        <end position="106"/>
    </location>
</feature>
<sequence>MTNNLSIFCILDGYTVSSSFSVEVALGATVDKLKESIKATMSAGLEGVDSNTLTLWKVSIPVTKEDMNKVISLEELTDKEVLLPTTPLRVAFEGLKEGEFIHTIVQSPLKVPGRASITTTFNVSLRSTHMRAFSWSVDVMEASFEDFVSEIYDNFPHLPSSDSPKIILYLNQYDIRHVHDDLSFQAVLLELRNNDDTNIVVDLDTPTLNLSSYSLQSVDTLYGLTRSFSGRLSNFPAFDSIDSIKFNSEEHRVALENLYLDLENRIDTSPLLEDEDIPAFVAPLLHRSVELFKDQLQLKYRPTLLGIRGESQPDFIIETKDYTKEYVIVTKALSSDIGSAVARNMVQLEQTLMRQQAKQQQKEMQARICKKRKRDDHGTNTEAESSVCYGLVTDGSFWHLTECSLEPVAGSCFLYPKFRTSPLGIVTSFQKNRLKVDGTQKAFGTLIWLLDTLMLASNKRRKMK</sequence>
<dbReference type="Proteomes" id="UP000193648">
    <property type="component" value="Unassembled WGS sequence"/>
</dbReference>
<comment type="subcellular location">
    <subcellularLocation>
        <location evidence="1">Host cell</location>
    </subcellularLocation>
    <subcellularLocation>
        <location evidence="2">Secreted</location>
    </subcellularLocation>
</comment>
<reference evidence="5 6" key="1">
    <citation type="submission" date="2016-07" db="EMBL/GenBank/DDBJ databases">
        <title>Pervasive Adenine N6-methylation of Active Genes in Fungi.</title>
        <authorList>
            <consortium name="DOE Joint Genome Institute"/>
            <person name="Mondo S.J."/>
            <person name="Dannebaum R.O."/>
            <person name="Kuo R.C."/>
            <person name="Labutti K."/>
            <person name="Haridas S."/>
            <person name="Kuo A."/>
            <person name="Salamov A."/>
            <person name="Ahrendt S.R."/>
            <person name="Lipzen A."/>
            <person name="Sullivan W."/>
            <person name="Andreopoulos W.B."/>
            <person name="Clum A."/>
            <person name="Lindquist E."/>
            <person name="Daum C."/>
            <person name="Ramamoorthy G.K."/>
            <person name="Gryganskyi A."/>
            <person name="Culley D."/>
            <person name="Magnuson J.K."/>
            <person name="James T.Y."/>
            <person name="O'Malley M.A."/>
            <person name="Stajich J.E."/>
            <person name="Spatafora J.W."/>
            <person name="Visel A."/>
            <person name="Grigoriev I.V."/>
        </authorList>
    </citation>
    <scope>NUCLEOTIDE SEQUENCE [LARGE SCALE GENOMIC DNA]</scope>
    <source>
        <strain evidence="5 6">NRRL 3116</strain>
    </source>
</reference>
<evidence type="ECO:0000313" key="6">
    <source>
        <dbReference type="Proteomes" id="UP000193648"/>
    </source>
</evidence>
<dbReference type="RefSeq" id="XP_021884714.1">
    <property type="nucleotide sequence ID" value="XM_022026351.1"/>
</dbReference>
<dbReference type="GO" id="GO:0043657">
    <property type="term" value="C:host cell"/>
    <property type="evidence" value="ECO:0007669"/>
    <property type="project" value="UniProtKB-SubCell"/>
</dbReference>
<evidence type="ECO:0000259" key="4">
    <source>
        <dbReference type="Pfam" id="PF20147"/>
    </source>
</evidence>
<evidence type="ECO:0000313" key="5">
    <source>
        <dbReference type="EMBL" id="ORZ26967.1"/>
    </source>
</evidence>
<dbReference type="AlphaFoldDB" id="A0A1Y2GXG0"/>
<proteinExistence type="predicted"/>
<protein>
    <recommendedName>
        <fullName evidence="4">Crinkler effector protein N-terminal domain-containing protein</fullName>
    </recommendedName>
</protein>
<comment type="caution">
    <text evidence="5">The sequence shown here is derived from an EMBL/GenBank/DDBJ whole genome shotgun (WGS) entry which is preliminary data.</text>
</comment>
<dbReference type="GeneID" id="33568194"/>
<dbReference type="InterPro" id="IPR045379">
    <property type="entry name" value="Crinkler_N"/>
</dbReference>
<dbReference type="Pfam" id="PF20147">
    <property type="entry name" value="Crinkler"/>
    <property type="match status" value="1"/>
</dbReference>
<keyword evidence="6" id="KW-1185">Reference proteome</keyword>
<keyword evidence="3" id="KW-0964">Secreted</keyword>